<dbReference type="InterPro" id="IPR057079">
    <property type="entry name" value="IcmW-like"/>
</dbReference>
<evidence type="ECO:0000313" key="1">
    <source>
        <dbReference type="EMBL" id="MFA0809393.1"/>
    </source>
</evidence>
<proteinExistence type="predicted"/>
<gene>
    <name evidence="1" type="ORF">ACCI49_00555</name>
</gene>
<organism evidence="1 2">
    <name type="scientific">Microbulbifer epialgicus</name>
    <dbReference type="NCBI Taxonomy" id="393907"/>
    <lineage>
        <taxon>Bacteria</taxon>
        <taxon>Pseudomonadati</taxon>
        <taxon>Pseudomonadota</taxon>
        <taxon>Gammaproteobacteria</taxon>
        <taxon>Cellvibrionales</taxon>
        <taxon>Microbulbiferaceae</taxon>
        <taxon>Microbulbifer</taxon>
    </lineage>
</organism>
<name>A0ABV4NTG6_9GAMM</name>
<dbReference type="EMBL" id="JBGMEK010000001">
    <property type="protein sequence ID" value="MFA0809393.1"/>
    <property type="molecule type" value="Genomic_DNA"/>
</dbReference>
<dbReference type="Proteomes" id="UP001569428">
    <property type="component" value="Unassembled WGS sequence"/>
</dbReference>
<protein>
    <submittedName>
        <fullName evidence="1">Uncharacterized protein</fullName>
    </submittedName>
</protein>
<evidence type="ECO:0000313" key="2">
    <source>
        <dbReference type="Proteomes" id="UP001569428"/>
    </source>
</evidence>
<comment type="caution">
    <text evidence="1">The sequence shown here is derived from an EMBL/GenBank/DDBJ whole genome shotgun (WGS) entry which is preliminary data.</text>
</comment>
<keyword evidence="2" id="KW-1185">Reference proteome</keyword>
<sequence>MSRMIDLQDKEINDHWDKVEEGISNILENMQKKETWALDNNEEIKSALIKWAANVSDGQLEELVANKMEPLIKVFAFTGCRRALYLLHKLEERVPGATHELLMESVDTIDAGIGDVRPSKIIRDRLVALFRVDLLERVFSEERSEKIKTAIQYTTEAHGGIYG</sequence>
<dbReference type="Pfam" id="PF23130">
    <property type="entry name" value="IcmW"/>
    <property type="match status" value="1"/>
</dbReference>
<accession>A0ABV4NTG6</accession>
<reference evidence="1 2" key="1">
    <citation type="submission" date="2024-08" db="EMBL/GenBank/DDBJ databases">
        <authorList>
            <person name="Ishaq N."/>
        </authorList>
    </citation>
    <scope>NUCLEOTIDE SEQUENCE [LARGE SCALE GENOMIC DNA]</scope>
    <source>
        <strain evidence="1 2">DSM 18651</strain>
    </source>
</reference>
<dbReference type="RefSeq" id="WP_371837014.1">
    <property type="nucleotide sequence ID" value="NZ_JBGMEK010000001.1"/>
</dbReference>